<name>A0A1I7WTN6_HETBA</name>
<protein>
    <submittedName>
        <fullName evidence="2">Ribosome biogenesis protein RPF2 homolog</fullName>
    </submittedName>
</protein>
<reference evidence="2" key="1">
    <citation type="submission" date="2016-11" db="UniProtKB">
        <authorList>
            <consortium name="WormBaseParasite"/>
        </authorList>
    </citation>
    <scope>IDENTIFICATION</scope>
</reference>
<organism evidence="1 2">
    <name type="scientific">Heterorhabditis bacteriophora</name>
    <name type="common">Entomopathogenic nematode worm</name>
    <dbReference type="NCBI Taxonomy" id="37862"/>
    <lineage>
        <taxon>Eukaryota</taxon>
        <taxon>Metazoa</taxon>
        <taxon>Ecdysozoa</taxon>
        <taxon>Nematoda</taxon>
        <taxon>Chromadorea</taxon>
        <taxon>Rhabditida</taxon>
        <taxon>Rhabditina</taxon>
        <taxon>Rhabditomorpha</taxon>
        <taxon>Strongyloidea</taxon>
        <taxon>Heterorhabditidae</taxon>
        <taxon>Heterorhabditis</taxon>
    </lineage>
</organism>
<dbReference type="InterPro" id="IPR023211">
    <property type="entry name" value="DNA_pol_palm_dom_sf"/>
</dbReference>
<dbReference type="SUPFAM" id="SSF56672">
    <property type="entry name" value="DNA/RNA polymerases"/>
    <property type="match status" value="1"/>
</dbReference>
<accession>A0A1I7WTN6</accession>
<evidence type="ECO:0000313" key="1">
    <source>
        <dbReference type="Proteomes" id="UP000095283"/>
    </source>
</evidence>
<evidence type="ECO:0000313" key="2">
    <source>
        <dbReference type="WBParaSite" id="Hba_08520"/>
    </source>
</evidence>
<keyword evidence="1" id="KW-1185">Reference proteome</keyword>
<dbReference type="PANTHER" id="PTHR31511">
    <property type="entry name" value="PROTEIN CBG23764"/>
    <property type="match status" value="1"/>
</dbReference>
<sequence length="273" mass="32487">MNNSGYGKTMEDVKKYSDFRLKFDEKRVQRLIDNPRYKRGKMTNNNLVQIEMRQTNIKFNKPIHIGFSVLELSKLHMNRFHYDVMEKKYGDKGKLMYIDTDGIKYFIETEDISEDLKQDKEFATHFDFSNFPKEHYLFNEDNKGVIGKFKIEQAEKIITEFIALAPKKYNFQVFDPAEKKVVEEKKKAKGTKKCVNKTLKAEEYKNALRKDNIVRKEQHVIQAKDNQLFTMKQNKLALNKISQSEFKSHIIDKVNTMNYGHYRLRGKYSIHRN</sequence>
<dbReference type="Gene3D" id="3.90.1600.10">
    <property type="entry name" value="Palm domain of DNA polymerase"/>
    <property type="match status" value="1"/>
</dbReference>
<dbReference type="WBParaSite" id="Hba_08520">
    <property type="protein sequence ID" value="Hba_08520"/>
    <property type="gene ID" value="Hba_08520"/>
</dbReference>
<dbReference type="AlphaFoldDB" id="A0A1I7WTN6"/>
<dbReference type="PANTHER" id="PTHR31511:SF12">
    <property type="entry name" value="RHO TERMINATION FACTOR N-TERMINAL DOMAIN-CONTAINING PROTEIN"/>
    <property type="match status" value="1"/>
</dbReference>
<proteinExistence type="predicted"/>
<dbReference type="Proteomes" id="UP000095283">
    <property type="component" value="Unplaced"/>
</dbReference>
<dbReference type="InterPro" id="IPR043502">
    <property type="entry name" value="DNA/RNA_pol_sf"/>
</dbReference>